<name>A0A149UK98_9PROT</name>
<dbReference type="RefSeq" id="WP_061502295.1">
    <property type="nucleotide sequence ID" value="NZ_LHZX01000312.1"/>
</dbReference>
<gene>
    <name evidence="1" type="ORF">AD951_12670</name>
</gene>
<comment type="caution">
    <text evidence="1">The sequence shown here is derived from an EMBL/GenBank/DDBJ whole genome shotgun (WGS) entry which is preliminary data.</text>
</comment>
<evidence type="ECO:0000313" key="1">
    <source>
        <dbReference type="EMBL" id="KXV68166.1"/>
    </source>
</evidence>
<reference evidence="1 2" key="1">
    <citation type="submission" date="2015-06" db="EMBL/GenBank/DDBJ databases">
        <title>Improved classification and identification of acetic acid bacteria using matrix-assisted laser desorption/ionization time-of-flight mass spectrometry; Gluconobacter nephelii and Gluconobacter uchimurae are later heterotypic synonyms of Gluconobacter japonicus and Gluconobacter oxydans, respectively.</title>
        <authorList>
            <person name="Li L."/>
            <person name="Cleenwerck I."/>
            <person name="De Vuyst L."/>
            <person name="Vandamme P."/>
        </authorList>
    </citation>
    <scope>NUCLEOTIDE SEQUENCE [LARGE SCALE GENOMIC DNA]</scope>
    <source>
        <strain evidence="1 2">LMG 1699</strain>
    </source>
</reference>
<evidence type="ECO:0000313" key="2">
    <source>
        <dbReference type="Proteomes" id="UP000075377"/>
    </source>
</evidence>
<dbReference type="Proteomes" id="UP000075377">
    <property type="component" value="Unassembled WGS sequence"/>
</dbReference>
<sequence>MICASAADGIPLILPRFPSGKFPIGTAIMEAVSWKRSVSASAGRAGRRDAGASSGSLRLVAGGWWLVAGGWWLVER</sequence>
<proteinExistence type="predicted"/>
<organism evidence="1 2">
    <name type="scientific">Acetobacter malorum</name>
    <dbReference type="NCBI Taxonomy" id="178901"/>
    <lineage>
        <taxon>Bacteria</taxon>
        <taxon>Pseudomonadati</taxon>
        <taxon>Pseudomonadota</taxon>
        <taxon>Alphaproteobacteria</taxon>
        <taxon>Acetobacterales</taxon>
        <taxon>Acetobacteraceae</taxon>
        <taxon>Acetobacter</taxon>
    </lineage>
</organism>
<dbReference type="EMBL" id="LHZX01000312">
    <property type="protein sequence ID" value="KXV68166.1"/>
    <property type="molecule type" value="Genomic_DNA"/>
</dbReference>
<dbReference type="AlphaFoldDB" id="A0A149UK98"/>
<accession>A0A149UK98</accession>
<protein>
    <submittedName>
        <fullName evidence="1">Uncharacterized protein</fullName>
    </submittedName>
</protein>